<gene>
    <name evidence="2" type="ORF">HNR25_000796</name>
</gene>
<dbReference type="GO" id="GO:0036297">
    <property type="term" value="P:interstrand cross-link repair"/>
    <property type="evidence" value="ECO:0007669"/>
    <property type="project" value="TreeGrafter"/>
</dbReference>
<feature type="domain" description="MrfA-like Zn-binding" evidence="1">
    <location>
        <begin position="47"/>
        <end position="124"/>
    </location>
</feature>
<dbReference type="PANTHER" id="PTHR47957">
    <property type="entry name" value="ATP-DEPENDENT HELICASE HRQ1"/>
    <property type="match status" value="1"/>
</dbReference>
<dbReference type="RefSeq" id="WP_221457431.1">
    <property type="nucleotide sequence ID" value="NZ_BAABKT010000003.1"/>
</dbReference>
<keyword evidence="2" id="KW-0347">Helicase</keyword>
<dbReference type="GO" id="GO:0006289">
    <property type="term" value="P:nucleotide-excision repair"/>
    <property type="evidence" value="ECO:0007669"/>
    <property type="project" value="TreeGrafter"/>
</dbReference>
<evidence type="ECO:0000313" key="3">
    <source>
        <dbReference type="Proteomes" id="UP000578077"/>
    </source>
</evidence>
<evidence type="ECO:0000259" key="1">
    <source>
        <dbReference type="Pfam" id="PF09369"/>
    </source>
</evidence>
<proteinExistence type="predicted"/>
<organism evidence="2 3">
    <name type="scientific">Streptomonospora salina</name>
    <dbReference type="NCBI Taxonomy" id="104205"/>
    <lineage>
        <taxon>Bacteria</taxon>
        <taxon>Bacillati</taxon>
        <taxon>Actinomycetota</taxon>
        <taxon>Actinomycetes</taxon>
        <taxon>Streptosporangiales</taxon>
        <taxon>Nocardiopsidaceae</taxon>
        <taxon>Streptomonospora</taxon>
    </lineage>
</organism>
<dbReference type="GO" id="GO:0043138">
    <property type="term" value="F:3'-5' DNA helicase activity"/>
    <property type="evidence" value="ECO:0007669"/>
    <property type="project" value="TreeGrafter"/>
</dbReference>
<keyword evidence="2" id="KW-0067">ATP-binding</keyword>
<keyword evidence="2" id="KW-0547">Nucleotide-binding</keyword>
<dbReference type="Pfam" id="PF09369">
    <property type="entry name" value="MZB"/>
    <property type="match status" value="1"/>
</dbReference>
<keyword evidence="2" id="KW-0378">Hydrolase</keyword>
<sequence>MKGRACDGPLSNYSLAHNYQTDILEVVFSGRLDVGGASEQTRFSLLYALLEGASSALEISRDDVDGTLYRRTAGTSTLVLFDTVPGGAGGAKRIAEAFPEVIGAAHERVRNCDCGAETSCYSCLRTYRNQYFHDRLRRDAALEALDALL</sequence>
<protein>
    <submittedName>
        <fullName evidence="2">ATP-dependent helicase YprA (DUF1998 family)</fullName>
    </submittedName>
</protein>
<accession>A0A841E1N4</accession>
<dbReference type="PANTHER" id="PTHR47957:SF3">
    <property type="entry name" value="ATP-DEPENDENT HELICASE HRQ1"/>
    <property type="match status" value="1"/>
</dbReference>
<dbReference type="InterPro" id="IPR018973">
    <property type="entry name" value="MZB"/>
</dbReference>
<dbReference type="EMBL" id="JACHLY010000001">
    <property type="protein sequence ID" value="MBB5997045.1"/>
    <property type="molecule type" value="Genomic_DNA"/>
</dbReference>
<keyword evidence="3" id="KW-1185">Reference proteome</keyword>
<name>A0A841E1N4_9ACTN</name>
<dbReference type="Proteomes" id="UP000578077">
    <property type="component" value="Unassembled WGS sequence"/>
</dbReference>
<dbReference type="AlphaFoldDB" id="A0A841E1N4"/>
<comment type="caution">
    <text evidence="2">The sequence shown here is derived from an EMBL/GenBank/DDBJ whole genome shotgun (WGS) entry which is preliminary data.</text>
</comment>
<evidence type="ECO:0000313" key="2">
    <source>
        <dbReference type="EMBL" id="MBB5997045.1"/>
    </source>
</evidence>
<reference evidence="2 3" key="1">
    <citation type="submission" date="2020-08" db="EMBL/GenBank/DDBJ databases">
        <title>Sequencing the genomes of 1000 actinobacteria strains.</title>
        <authorList>
            <person name="Klenk H.-P."/>
        </authorList>
    </citation>
    <scope>NUCLEOTIDE SEQUENCE [LARGE SCALE GENOMIC DNA]</scope>
    <source>
        <strain evidence="2 3">DSM 44593</strain>
    </source>
</reference>